<accession>A0AAJ4W5M1</accession>
<dbReference type="Pfam" id="PF04717">
    <property type="entry name" value="Phage_base_V"/>
    <property type="match status" value="1"/>
</dbReference>
<dbReference type="SUPFAM" id="SSF69255">
    <property type="entry name" value="gp5 N-terminal domain-like"/>
    <property type="match status" value="1"/>
</dbReference>
<dbReference type="Gene3D" id="3.55.50.10">
    <property type="entry name" value="Baseplate protein-like domains"/>
    <property type="match status" value="1"/>
</dbReference>
<feature type="domain" description="Gp5/Type VI secretion system Vgr protein OB-fold" evidence="1">
    <location>
        <begin position="503"/>
        <end position="582"/>
    </location>
</feature>
<dbReference type="Gene3D" id="2.40.50.230">
    <property type="entry name" value="Gp5 N-terminal domain"/>
    <property type="match status" value="1"/>
</dbReference>
<dbReference type="Gene3D" id="2.30.110.50">
    <property type="match status" value="1"/>
</dbReference>
<dbReference type="AlphaFoldDB" id="A0AAJ4W5M1"/>
<name>A0AAJ4W5M1_MYRPR</name>
<organism evidence="2 3">
    <name type="scientific">Myroides profundi</name>
    <dbReference type="NCBI Taxonomy" id="480520"/>
    <lineage>
        <taxon>Bacteria</taxon>
        <taxon>Pseudomonadati</taxon>
        <taxon>Bacteroidota</taxon>
        <taxon>Flavobacteriia</taxon>
        <taxon>Flavobacteriales</taxon>
        <taxon>Flavobacteriaceae</taxon>
        <taxon>Myroides</taxon>
    </lineage>
</organism>
<keyword evidence="3" id="KW-1185">Reference proteome</keyword>
<dbReference type="Gene3D" id="4.10.220.110">
    <property type="match status" value="1"/>
</dbReference>
<dbReference type="InterPro" id="IPR006531">
    <property type="entry name" value="Gp5/Vgr_OB"/>
</dbReference>
<dbReference type="Proteomes" id="UP000183496">
    <property type="component" value="Unassembled WGS sequence"/>
</dbReference>
<evidence type="ECO:0000313" key="2">
    <source>
        <dbReference type="EMBL" id="SER25136.1"/>
    </source>
</evidence>
<sequence length="739" mass="80492">MKENFKGVPDKSRGIINEQSQESLIENATQNIENIVENKALSHAQNLVAGMEERAAEQMAKAKQITSYATETYKATNDLASKAVAYKGQANQIKSTLAPAKENLSQNSTISTDQAQVSNAQAISDHTIFGVNHLVDLKIVVEGTELKNFRNFQLNQTLKGHHEFVLSLSHDALGEQETYQMEKAQELLGKRILVMINFKNIKEKPERDFVGVITEVSFEQAHGSRGYITLRGYSPTILLDAAPHIQSFGGSSPVPLNTVVNQILEQGYTQGGKYNFVIKSSKNYNLSYTCQYNETHYNFLARMAEAYGEQFYYDGQTLYFGDLPPGEEPIQLVYGRDIENIQVRMMAQHVNRQLYGYNSLNNEKLSAAGDTKLQPKGTLAKAAYQKSEGIFTAPSLQQASLKASTNQDITQAQKGVIGSIGMNVFVTSGVTTVPFLYPGCIVELSMVNSEDKQSNYFTKLMITSVIHGVDTLGNYKGRFEAVDAETGFIPRIGYQNPLVEQQVATVVSNTDPQNKGRVQVRFDWQNSNLNSEFIRVMTPDAGSSDKVGSNRGFMAIPEVGDQVMVGFIGQHPDRPYVMGGLFHGQTGAGGGSGNNVKSISTKSGHTLMFDDSGAITLKDKSDKNFLVIDGTNTISGIAQETISFSNGKSSIIMSGDTIVMQTAKFIVNGSEYVLQTSGAATQLFTAEGNAVQIGGKTLMMATSDSIESKSKEIGVTADNYKLDASAEAVIDGGIVKINS</sequence>
<dbReference type="EMBL" id="FOFY01000011">
    <property type="protein sequence ID" value="SER25136.1"/>
    <property type="molecule type" value="Genomic_DNA"/>
</dbReference>
<evidence type="ECO:0000313" key="3">
    <source>
        <dbReference type="Proteomes" id="UP000183496"/>
    </source>
</evidence>
<evidence type="ECO:0000259" key="1">
    <source>
        <dbReference type="Pfam" id="PF04717"/>
    </source>
</evidence>
<gene>
    <name evidence="2" type="ORF">SAMN04488089_111132</name>
</gene>
<dbReference type="SUPFAM" id="SSF69279">
    <property type="entry name" value="Phage tail proteins"/>
    <property type="match status" value="1"/>
</dbReference>
<reference evidence="2 3" key="1">
    <citation type="submission" date="2016-10" db="EMBL/GenBank/DDBJ databases">
        <authorList>
            <person name="Varghese N."/>
            <person name="Submissions S."/>
        </authorList>
    </citation>
    <scope>NUCLEOTIDE SEQUENCE [LARGE SCALE GENOMIC DNA]</scope>
    <source>
        <strain evidence="3">DSM 19823 / KCTC 23066 / CCTCC M 208030 / D25</strain>
    </source>
</reference>
<dbReference type="RefSeq" id="WP_235280426.1">
    <property type="nucleotide sequence ID" value="NZ_CP010817.1"/>
</dbReference>
<comment type="caution">
    <text evidence="2">The sequence shown here is derived from an EMBL/GenBank/DDBJ whole genome shotgun (WGS) entry which is preliminary data.</text>
</comment>
<dbReference type="InterPro" id="IPR037026">
    <property type="entry name" value="Vgr_OB-fold_dom_sf"/>
</dbReference>
<proteinExistence type="predicted"/>
<protein>
    <submittedName>
        <fullName evidence="2">Uncharacterized conserved protein, implicated in type VI secretion and phage assembly</fullName>
    </submittedName>
</protein>
<dbReference type="Pfam" id="PF05954">
    <property type="entry name" value="Phage_GPD"/>
    <property type="match status" value="1"/>
</dbReference>
<dbReference type="SUPFAM" id="SSF69349">
    <property type="entry name" value="Phage fibre proteins"/>
    <property type="match status" value="1"/>
</dbReference>
<dbReference type="KEGG" id="mpw:MPR_2074"/>